<evidence type="ECO:0000313" key="2">
    <source>
        <dbReference type="EMBL" id="KAF7635842.1"/>
    </source>
</evidence>
<accession>A0A8S9ZRH8</accession>
<keyword evidence="1" id="KW-0812">Transmembrane</keyword>
<keyword evidence="1" id="KW-0472">Membrane</keyword>
<dbReference type="Proteomes" id="UP000605970">
    <property type="component" value="Unassembled WGS sequence"/>
</dbReference>
<keyword evidence="3" id="KW-1185">Reference proteome</keyword>
<evidence type="ECO:0000256" key="1">
    <source>
        <dbReference type="SAM" id="Phobius"/>
    </source>
</evidence>
<gene>
    <name evidence="2" type="ORF">Mgra_00004752</name>
</gene>
<feature type="transmembrane region" description="Helical" evidence="1">
    <location>
        <begin position="7"/>
        <end position="23"/>
    </location>
</feature>
<organism evidence="2 3">
    <name type="scientific">Meloidogyne graminicola</name>
    <dbReference type="NCBI Taxonomy" id="189291"/>
    <lineage>
        <taxon>Eukaryota</taxon>
        <taxon>Metazoa</taxon>
        <taxon>Ecdysozoa</taxon>
        <taxon>Nematoda</taxon>
        <taxon>Chromadorea</taxon>
        <taxon>Rhabditida</taxon>
        <taxon>Tylenchina</taxon>
        <taxon>Tylenchomorpha</taxon>
        <taxon>Tylenchoidea</taxon>
        <taxon>Meloidogynidae</taxon>
        <taxon>Meloidogyninae</taxon>
        <taxon>Meloidogyne</taxon>
    </lineage>
</organism>
<name>A0A8S9ZRH8_9BILA</name>
<comment type="caution">
    <text evidence="2">The sequence shown here is derived from an EMBL/GenBank/DDBJ whole genome shotgun (WGS) entry which is preliminary data.</text>
</comment>
<evidence type="ECO:0000313" key="3">
    <source>
        <dbReference type="Proteomes" id="UP000605970"/>
    </source>
</evidence>
<protein>
    <submittedName>
        <fullName evidence="2">Uncharacterized protein</fullName>
    </submittedName>
</protein>
<dbReference type="OrthoDB" id="565904at2759"/>
<keyword evidence="1" id="KW-1133">Transmembrane helix</keyword>
<reference evidence="2" key="1">
    <citation type="journal article" date="2020" name="Ecol. Evol.">
        <title>Genome structure and content of the rice root-knot nematode (Meloidogyne graminicola).</title>
        <authorList>
            <person name="Phan N.T."/>
            <person name="Danchin E.G.J."/>
            <person name="Klopp C."/>
            <person name="Perfus-Barbeoch L."/>
            <person name="Kozlowski D.K."/>
            <person name="Koutsovoulos G.D."/>
            <person name="Lopez-Roques C."/>
            <person name="Bouchez O."/>
            <person name="Zahm M."/>
            <person name="Besnard G."/>
            <person name="Bellafiore S."/>
        </authorList>
    </citation>
    <scope>NUCLEOTIDE SEQUENCE</scope>
    <source>
        <strain evidence="2">VN-18</strain>
    </source>
</reference>
<dbReference type="InterPro" id="IPR012674">
    <property type="entry name" value="Calycin"/>
</dbReference>
<dbReference type="SUPFAM" id="SSF50814">
    <property type="entry name" value="Lipocalins"/>
    <property type="match status" value="1"/>
</dbReference>
<dbReference type="EMBL" id="JABEBT010000037">
    <property type="protein sequence ID" value="KAF7635842.1"/>
    <property type="molecule type" value="Genomic_DNA"/>
</dbReference>
<sequence>MFQLICIKIKIILFIFVIIFFLQNKEILSINYFGGIPVPGRSIPAIRSFELFLNLCRSSPTLDKLNKAINPDQVAEKLQRNLYVAVDDLDVEKMMGKWYTMIYDPIVEQDNCLNCLI</sequence>
<proteinExistence type="predicted"/>
<dbReference type="AlphaFoldDB" id="A0A8S9ZRH8"/>